<keyword evidence="2" id="KW-1185">Reference proteome</keyword>
<evidence type="ECO:0000313" key="1">
    <source>
        <dbReference type="EMBL" id="MEY8661525.1"/>
    </source>
</evidence>
<evidence type="ECO:0008006" key="3">
    <source>
        <dbReference type="Google" id="ProtNLM"/>
    </source>
</evidence>
<proteinExistence type="predicted"/>
<accession>A0ABV4DM19</accession>
<gene>
    <name evidence="1" type="ORF">AALT52_01250</name>
</gene>
<evidence type="ECO:0000313" key="2">
    <source>
        <dbReference type="Proteomes" id="UP001565236"/>
    </source>
</evidence>
<name>A0ABV4DM19_9LACO</name>
<reference evidence="1 2" key="1">
    <citation type="submission" date="2024-03" db="EMBL/GenBank/DDBJ databases">
        <title>Mouse gut bacterial collection (mGBC) of GemPharmatech.</title>
        <authorList>
            <person name="He Y."/>
            <person name="Dong L."/>
            <person name="Wu D."/>
            <person name="Gao X."/>
            <person name="Lin Z."/>
        </authorList>
    </citation>
    <scope>NUCLEOTIDE SEQUENCE [LARGE SCALE GENOMIC DNA]</scope>
    <source>
        <strain evidence="1 2">15-30</strain>
    </source>
</reference>
<dbReference type="RefSeq" id="WP_369940290.1">
    <property type="nucleotide sequence ID" value="NZ_JBCLUF010000003.1"/>
</dbReference>
<organism evidence="1 2">
    <name type="scientific">Ligilactobacillus faecis</name>
    <dbReference type="NCBI Taxonomy" id="762833"/>
    <lineage>
        <taxon>Bacteria</taxon>
        <taxon>Bacillati</taxon>
        <taxon>Bacillota</taxon>
        <taxon>Bacilli</taxon>
        <taxon>Lactobacillales</taxon>
        <taxon>Lactobacillaceae</taxon>
        <taxon>Ligilactobacillus</taxon>
    </lineage>
</organism>
<comment type="caution">
    <text evidence="1">The sequence shown here is derived from an EMBL/GenBank/DDBJ whole genome shotgun (WGS) entry which is preliminary data.</text>
</comment>
<protein>
    <recommendedName>
        <fullName evidence="3">CopG family transcriptional regulator</fullName>
    </recommendedName>
</protein>
<dbReference type="EMBL" id="JBCLUF010000003">
    <property type="protein sequence ID" value="MEY8661525.1"/>
    <property type="molecule type" value="Genomic_DNA"/>
</dbReference>
<sequence>MGIRDYKEKPKKENKGRFDKMVEAEWDPSDVVDNAAVEKDTVEFNINALVEKPTERKKSYSYTLKPSQDEKVKKLAKEKGYSNKSSFMSAIIDGLPNPRK</sequence>
<dbReference type="Proteomes" id="UP001565236">
    <property type="component" value="Unassembled WGS sequence"/>
</dbReference>